<dbReference type="EMBL" id="VXKE01000019">
    <property type="protein sequence ID" value="KAA8708513.1"/>
    <property type="molecule type" value="Genomic_DNA"/>
</dbReference>
<dbReference type="RefSeq" id="WP_150337533.1">
    <property type="nucleotide sequence ID" value="NZ_JAERIX010000018.1"/>
</dbReference>
<proteinExistence type="predicted"/>
<dbReference type="AlphaFoldDB" id="A0A5M9QI32"/>
<sequence length="61" mass="6599">MTEKRLKIKKPEKLGESQAAGFVDDFWGFQAVGAGIYLVGNEQAHRAESPKSAAKPTPTNP</sequence>
<accession>A0A5M9QI32</accession>
<protein>
    <submittedName>
        <fullName evidence="1">Uncharacterized protein</fullName>
    </submittedName>
</protein>
<name>A0A5M9QI32_9HELI</name>
<gene>
    <name evidence="1" type="ORF">F4V45_06220</name>
</gene>
<dbReference type="Proteomes" id="UP000323707">
    <property type="component" value="Unassembled WGS sequence"/>
</dbReference>
<evidence type="ECO:0000313" key="2">
    <source>
        <dbReference type="Proteomes" id="UP000323707"/>
    </source>
</evidence>
<comment type="caution">
    <text evidence="1">The sequence shown here is derived from an EMBL/GenBank/DDBJ whole genome shotgun (WGS) entry which is preliminary data.</text>
</comment>
<evidence type="ECO:0000313" key="1">
    <source>
        <dbReference type="EMBL" id="KAA8708513.1"/>
    </source>
</evidence>
<reference evidence="1 2" key="1">
    <citation type="submission" date="2019-09" db="EMBL/GenBank/DDBJ databases">
        <title>Draft genome sequence of various Type strains from the CCUG.</title>
        <authorList>
            <person name="Pineiro-Iglesias B."/>
            <person name="Tunovic T."/>
            <person name="Unosson C."/>
            <person name="Inganas E."/>
            <person name="Ohlen M."/>
            <person name="Cardew S."/>
            <person name="Jensie-Markopoulos S."/>
            <person name="Salva-Serra F."/>
            <person name="Jaen-Luchoro D."/>
            <person name="Karlsson R."/>
            <person name="Svensson-Stadler L."/>
            <person name="Chun J."/>
            <person name="Moore E."/>
        </authorList>
    </citation>
    <scope>NUCLEOTIDE SEQUENCE [LARGE SCALE GENOMIC DNA]</scope>
    <source>
        <strain evidence="1 2">CCUG 32756T</strain>
    </source>
</reference>
<organism evidence="1 2">
    <name type="scientific">Helicobacter canis</name>
    <dbReference type="NCBI Taxonomy" id="29419"/>
    <lineage>
        <taxon>Bacteria</taxon>
        <taxon>Pseudomonadati</taxon>
        <taxon>Campylobacterota</taxon>
        <taxon>Epsilonproteobacteria</taxon>
        <taxon>Campylobacterales</taxon>
        <taxon>Helicobacteraceae</taxon>
        <taxon>Helicobacter</taxon>
    </lineage>
</organism>